<comment type="caution">
    <text evidence="2">The sequence shown here is derived from an EMBL/GenBank/DDBJ whole genome shotgun (WGS) entry which is preliminary data.</text>
</comment>
<name>A0AAN7U456_9PEZI</name>
<evidence type="ECO:0000313" key="3">
    <source>
        <dbReference type="Proteomes" id="UP001305414"/>
    </source>
</evidence>
<evidence type="ECO:0000313" key="2">
    <source>
        <dbReference type="EMBL" id="KAK5625140.1"/>
    </source>
</evidence>
<dbReference type="Proteomes" id="UP001305414">
    <property type="component" value="Unassembled WGS sequence"/>
</dbReference>
<proteinExistence type="predicted"/>
<evidence type="ECO:0000256" key="1">
    <source>
        <dbReference type="SAM" id="MobiDB-lite"/>
    </source>
</evidence>
<sequence>MPALLSAPRTVMNEDDYSDYEDDSFTYAEYEGFPPRPQSPEPVKSGAFSYDTKNGLRVGNFSRASLEDLSLLFRKNASSARRAVATKPWLTAQLRLYDINFNKSAKVSELRSTLEAAVKGRKCVEGPPSIDLIKQRLAAQFARKQEEYAQAIKTHKLDVKKWHRENFSKLDDPSAEARYDLGWFISKYFVNDDGSPAPKKTPEPVIIWDVNDSESLHRRIYKIPGLRARITDYLAVIAWDSAFKRGIGNAFSMIDRPDVKVNHPTLEALFDPELFLAKYFLDGWHGRPNHEKQKPLTLESWFAYSNGIEKLKQAANHVPGLLIQEATRPSDNSWQRDENCIIVGWGKGVEKQVKSWKSEIARLKNLDIEQKKLSEEKEIRAKLKPHTDFIREKRSLPSGPFTLNHLVGSYMVQCRLLEEEYMCQGSMTLDIHAPTSTHGAVGAFDFGILEGTMLISTSKTSLERLREEEAACSDSENDEVSDLEPLTVSGKRKLKDSQGPSTKHPKRRPSDIENSQNTKRFYLLWAGLETGTAELVLDADHERTGYFELDSTGTTAQGQFFYRGLLGDEPVAFTLLKTADEPRKRPDAWSSYCEEARWRHW</sequence>
<reference evidence="2 3" key="1">
    <citation type="submission" date="2023-10" db="EMBL/GenBank/DDBJ databases">
        <title>Draft genome sequence of Xylaria bambusicola isolate GMP-LS, the root and basal stem rot pathogen of sugarcane in Indonesia.</title>
        <authorList>
            <person name="Selvaraj P."/>
            <person name="Muralishankar V."/>
            <person name="Muruganantham S."/>
            <person name="Sp S."/>
            <person name="Haryani S."/>
            <person name="Lau K.J.X."/>
            <person name="Naqvi N.I."/>
        </authorList>
    </citation>
    <scope>NUCLEOTIDE SEQUENCE [LARGE SCALE GENOMIC DNA]</scope>
    <source>
        <strain evidence="2">GMP-LS</strain>
    </source>
</reference>
<accession>A0AAN7U456</accession>
<gene>
    <name evidence="2" type="ORF">RRF57_000856</name>
</gene>
<dbReference type="AlphaFoldDB" id="A0AAN7U456"/>
<organism evidence="2 3">
    <name type="scientific">Xylaria bambusicola</name>
    <dbReference type="NCBI Taxonomy" id="326684"/>
    <lineage>
        <taxon>Eukaryota</taxon>
        <taxon>Fungi</taxon>
        <taxon>Dikarya</taxon>
        <taxon>Ascomycota</taxon>
        <taxon>Pezizomycotina</taxon>
        <taxon>Sordariomycetes</taxon>
        <taxon>Xylariomycetidae</taxon>
        <taxon>Xylariales</taxon>
        <taxon>Xylariaceae</taxon>
        <taxon>Xylaria</taxon>
    </lineage>
</organism>
<feature type="region of interest" description="Disordered" evidence="1">
    <location>
        <begin position="487"/>
        <end position="513"/>
    </location>
</feature>
<dbReference type="EMBL" id="JAWHQM010000002">
    <property type="protein sequence ID" value="KAK5625140.1"/>
    <property type="molecule type" value="Genomic_DNA"/>
</dbReference>
<keyword evidence="3" id="KW-1185">Reference proteome</keyword>
<protein>
    <submittedName>
        <fullName evidence="2">Uncharacterized protein</fullName>
    </submittedName>
</protein>